<dbReference type="RefSeq" id="XP_022252637.1">
    <property type="nucleotide sequence ID" value="XM_022396929.1"/>
</dbReference>
<dbReference type="Gene3D" id="3.30.200.20">
    <property type="entry name" value="Phosphorylase Kinase, domain 1"/>
    <property type="match status" value="1"/>
</dbReference>
<evidence type="ECO:0000256" key="4">
    <source>
        <dbReference type="ARBA" id="ARBA00022840"/>
    </source>
</evidence>
<dbReference type="PROSITE" id="PS50011">
    <property type="entry name" value="PROTEIN_KINASE_DOM"/>
    <property type="match status" value="1"/>
</dbReference>
<dbReference type="Gene3D" id="1.10.510.10">
    <property type="entry name" value="Transferase(Phosphotransferase) domain 1"/>
    <property type="match status" value="1"/>
</dbReference>
<gene>
    <name evidence="7" type="primary">LOC111088065</name>
</gene>
<keyword evidence="4" id="KW-0067">ATP-binding</keyword>
<feature type="domain" description="Protein kinase" evidence="5">
    <location>
        <begin position="49"/>
        <end position="299"/>
    </location>
</feature>
<evidence type="ECO:0000259" key="5">
    <source>
        <dbReference type="PROSITE" id="PS50011"/>
    </source>
</evidence>
<keyword evidence="6" id="KW-1185">Reference proteome</keyword>
<evidence type="ECO:0000313" key="7">
    <source>
        <dbReference type="RefSeq" id="XP_022252637.1"/>
    </source>
</evidence>
<dbReference type="InterPro" id="IPR000719">
    <property type="entry name" value="Prot_kinase_dom"/>
</dbReference>
<dbReference type="Pfam" id="PF00069">
    <property type="entry name" value="Pkinase"/>
    <property type="match status" value="1"/>
</dbReference>
<dbReference type="PROSITE" id="PS00108">
    <property type="entry name" value="PROTEIN_KINASE_ST"/>
    <property type="match status" value="1"/>
</dbReference>
<dbReference type="PANTHER" id="PTHR45832">
    <property type="entry name" value="SERINE/THREONINE-PROTEIN KINASE SAMKA-RELATED-RELATED"/>
    <property type="match status" value="1"/>
</dbReference>
<reference evidence="7" key="1">
    <citation type="submission" date="2025-08" db="UniProtKB">
        <authorList>
            <consortium name="RefSeq"/>
        </authorList>
    </citation>
    <scope>IDENTIFICATION</scope>
    <source>
        <tissue evidence="7">Muscle</tissue>
    </source>
</reference>
<dbReference type="SUPFAM" id="SSF56112">
    <property type="entry name" value="Protein kinase-like (PK-like)"/>
    <property type="match status" value="1"/>
</dbReference>
<keyword evidence="3" id="KW-0547">Nucleotide-binding</keyword>
<name>A0ABM1T9T1_LIMPO</name>
<organism evidence="6 7">
    <name type="scientific">Limulus polyphemus</name>
    <name type="common">Atlantic horseshoe crab</name>
    <dbReference type="NCBI Taxonomy" id="6850"/>
    <lineage>
        <taxon>Eukaryota</taxon>
        <taxon>Metazoa</taxon>
        <taxon>Ecdysozoa</taxon>
        <taxon>Arthropoda</taxon>
        <taxon>Chelicerata</taxon>
        <taxon>Merostomata</taxon>
        <taxon>Xiphosura</taxon>
        <taxon>Limulidae</taxon>
        <taxon>Limulus</taxon>
    </lineage>
</organism>
<dbReference type="GeneID" id="111088065"/>
<evidence type="ECO:0000313" key="6">
    <source>
        <dbReference type="Proteomes" id="UP000694941"/>
    </source>
</evidence>
<proteinExistence type="inferred from homology"/>
<evidence type="ECO:0000256" key="2">
    <source>
        <dbReference type="ARBA" id="ARBA00012513"/>
    </source>
</evidence>
<dbReference type="InterPro" id="IPR011009">
    <property type="entry name" value="Kinase-like_dom_sf"/>
</dbReference>
<evidence type="ECO:0000256" key="1">
    <source>
        <dbReference type="ARBA" id="ARBA00008874"/>
    </source>
</evidence>
<sequence length="323" mass="37208">MDQIDRFFLLGQCKVNEHSSIKCIKKSPDEENMQKLTKIVNPGDPHTTYVLQEIIGKGGFGIVYKARNEHTKKMVGIKIIKLKKPVKEEVLNEVIVMRENRHPNLVNFLDSHVVEDNLWIVMEFLGGGTLCDIIINTVMRERQIAVVCREILQAIAFLHSRGIIHCDIKSSNVVFGMDGSVKLIDFMTCKHIETVKKCLSVMGTVYWMAPEILYGIPYDTKVDIWSLGIVVTEMVSGELPFLSETYFFDYQWMQLTNKELRTKDNKTISLVLQDFLNECLELNTDKRSSAENLLMHPFLQTDENISLIKNLIRLAKRKTRIRN</sequence>
<dbReference type="InterPro" id="IPR008271">
    <property type="entry name" value="Ser/Thr_kinase_AS"/>
</dbReference>
<accession>A0ABM1T9T1</accession>
<dbReference type="PANTHER" id="PTHR45832:SF22">
    <property type="entry name" value="SERINE_THREONINE-PROTEIN KINASE SAMKA-RELATED"/>
    <property type="match status" value="1"/>
</dbReference>
<evidence type="ECO:0000256" key="3">
    <source>
        <dbReference type="ARBA" id="ARBA00022741"/>
    </source>
</evidence>
<dbReference type="InterPro" id="IPR051931">
    <property type="entry name" value="PAK3-like"/>
</dbReference>
<dbReference type="EC" id="2.7.11.1" evidence="2"/>
<dbReference type="SMART" id="SM00220">
    <property type="entry name" value="S_TKc"/>
    <property type="match status" value="1"/>
</dbReference>
<comment type="similarity">
    <text evidence="1">Belongs to the protein kinase superfamily. STE Ser/Thr protein kinase family. STE20 subfamily.</text>
</comment>
<protein>
    <recommendedName>
        <fullName evidence="2">non-specific serine/threonine protein kinase</fullName>
        <ecNumber evidence="2">2.7.11.1</ecNumber>
    </recommendedName>
</protein>
<dbReference type="Proteomes" id="UP000694941">
    <property type="component" value="Unplaced"/>
</dbReference>